<name>A0A2P8D149_9ACTN</name>
<sequence>MAVTNRKRRVSPVRAVRSLMGPTVRRVITLGGVAAAGWLLVGAAPAFADGLDAEAPGQLSSLVQPGPQDQAEQGGVEAAPAPKPAAQPAAPAPQPQQQESAPEPQQQESAPEPAPETEPAPEPEQAAPQGGGPAEGSAVGRTLGAVTDTERAASSLSTVTTGTGKAARSTVDSTAKGAGEVLTSTVRAGSDVGDRAEGALGKPGLTGKVADGLSSSKGLGPGLGRELENSEAGSAVGHITGLTRGDGNGGGGSGAEHRDRPERPAQHDTRTSRSAAKKHTAHTATLDRAAKRDLYAQFADATSADPGDHRDGGSGDDAGAADPGAPHWNKGAESTGAVSSSAAPTMAAAAGFLTHRADARKPLALGAVLPGDPTLVVRDAADDPSFSPD</sequence>
<feature type="compositionally biased region" description="Pro residues" evidence="1">
    <location>
        <begin position="112"/>
        <end position="122"/>
    </location>
</feature>
<feature type="compositionally biased region" description="Pro residues" evidence="1">
    <location>
        <begin position="81"/>
        <end position="94"/>
    </location>
</feature>
<feature type="compositionally biased region" description="Basic and acidic residues" evidence="1">
    <location>
        <begin position="255"/>
        <end position="271"/>
    </location>
</feature>
<keyword evidence="3" id="KW-1185">Reference proteome</keyword>
<feature type="compositionally biased region" description="Low complexity" evidence="1">
    <location>
        <begin position="95"/>
        <end position="111"/>
    </location>
</feature>
<dbReference type="AlphaFoldDB" id="A0A2P8D149"/>
<proteinExistence type="predicted"/>
<reference evidence="2 3" key="1">
    <citation type="submission" date="2018-03" db="EMBL/GenBank/DDBJ databases">
        <title>Genomic Encyclopedia of Archaeal and Bacterial Type Strains, Phase II (KMG-II): from individual species to whole genera.</title>
        <authorList>
            <person name="Goeker M."/>
        </authorList>
    </citation>
    <scope>NUCLEOTIDE SEQUENCE [LARGE SCALE GENOMIC DNA]</scope>
    <source>
        <strain evidence="2 3">DSM 45312</strain>
    </source>
</reference>
<evidence type="ECO:0000256" key="1">
    <source>
        <dbReference type="SAM" id="MobiDB-lite"/>
    </source>
</evidence>
<dbReference type="EMBL" id="PYGA01000021">
    <property type="protein sequence ID" value="PSK90944.1"/>
    <property type="molecule type" value="Genomic_DNA"/>
</dbReference>
<feature type="region of interest" description="Disordered" evidence="1">
    <location>
        <begin position="57"/>
        <end position="344"/>
    </location>
</feature>
<dbReference type="Proteomes" id="UP000240542">
    <property type="component" value="Unassembled WGS sequence"/>
</dbReference>
<feature type="compositionally biased region" description="Gly residues" evidence="1">
    <location>
        <begin position="244"/>
        <end position="254"/>
    </location>
</feature>
<accession>A0A2P8D149</accession>
<organism evidence="2 3">
    <name type="scientific">Murinocardiopsis flavida</name>
    <dbReference type="NCBI Taxonomy" id="645275"/>
    <lineage>
        <taxon>Bacteria</taxon>
        <taxon>Bacillati</taxon>
        <taxon>Actinomycetota</taxon>
        <taxon>Actinomycetes</taxon>
        <taxon>Streptosporangiales</taxon>
        <taxon>Nocardiopsidaceae</taxon>
        <taxon>Murinocardiopsis</taxon>
    </lineage>
</organism>
<evidence type="ECO:0000313" key="3">
    <source>
        <dbReference type="Proteomes" id="UP000240542"/>
    </source>
</evidence>
<evidence type="ECO:0000313" key="2">
    <source>
        <dbReference type="EMBL" id="PSK90944.1"/>
    </source>
</evidence>
<protein>
    <submittedName>
        <fullName evidence="2">Uncharacterized protein</fullName>
    </submittedName>
</protein>
<feature type="compositionally biased region" description="Low complexity" evidence="1">
    <location>
        <begin position="317"/>
        <end position="326"/>
    </location>
</feature>
<comment type="caution">
    <text evidence="2">The sequence shown here is derived from an EMBL/GenBank/DDBJ whole genome shotgun (WGS) entry which is preliminary data.</text>
</comment>
<feature type="compositionally biased region" description="Polar residues" evidence="1">
    <location>
        <begin position="152"/>
        <end position="163"/>
    </location>
</feature>
<gene>
    <name evidence="2" type="ORF">CLV63_12170</name>
</gene>